<evidence type="ECO:0000256" key="3">
    <source>
        <dbReference type="SAM" id="Phobius"/>
    </source>
</evidence>
<dbReference type="InterPro" id="IPR018392">
    <property type="entry name" value="LysM"/>
</dbReference>
<dbReference type="Gene3D" id="1.10.10.10">
    <property type="entry name" value="Winged helix-like DNA-binding domain superfamily/Winged helix DNA-binding domain"/>
    <property type="match status" value="1"/>
</dbReference>
<dbReference type="InterPro" id="IPR051677">
    <property type="entry name" value="AfsR-DnrI-RedD_regulator"/>
</dbReference>
<keyword evidence="3" id="KW-1133">Transmembrane helix</keyword>
<dbReference type="CDD" id="cd00118">
    <property type="entry name" value="LysM"/>
    <property type="match status" value="1"/>
</dbReference>
<feature type="compositionally biased region" description="Basic and acidic residues" evidence="2">
    <location>
        <begin position="576"/>
        <end position="592"/>
    </location>
</feature>
<name>A0ABP7J9D0_9ACTN</name>
<dbReference type="Gene3D" id="3.10.350.10">
    <property type="entry name" value="LysM domain"/>
    <property type="match status" value="1"/>
</dbReference>
<dbReference type="PANTHER" id="PTHR35807:SF2">
    <property type="entry name" value="TRANSCRIPTIONAL ACTIVATOR DOMAIN"/>
    <property type="match status" value="1"/>
</dbReference>
<evidence type="ECO:0000256" key="2">
    <source>
        <dbReference type="SAM" id="MobiDB-lite"/>
    </source>
</evidence>
<keyword evidence="6" id="KW-1185">Reference proteome</keyword>
<evidence type="ECO:0000256" key="1">
    <source>
        <dbReference type="ARBA" id="ARBA00023012"/>
    </source>
</evidence>
<protein>
    <recommendedName>
        <fullName evidence="4">Bacterial transcriptional activator domain-containing protein</fullName>
    </recommendedName>
</protein>
<keyword evidence="3" id="KW-0812">Transmembrane</keyword>
<dbReference type="Gene3D" id="1.25.40.10">
    <property type="entry name" value="Tetratricopeptide repeat domain"/>
    <property type="match status" value="1"/>
</dbReference>
<feature type="region of interest" description="Disordered" evidence="2">
    <location>
        <begin position="143"/>
        <end position="167"/>
    </location>
</feature>
<feature type="transmembrane region" description="Helical" evidence="3">
    <location>
        <begin position="294"/>
        <end position="312"/>
    </location>
</feature>
<dbReference type="InterPro" id="IPR005158">
    <property type="entry name" value="BTAD"/>
</dbReference>
<evidence type="ECO:0000259" key="4">
    <source>
        <dbReference type="SMART" id="SM01043"/>
    </source>
</evidence>
<comment type="caution">
    <text evidence="5">The sequence shown here is derived from an EMBL/GenBank/DDBJ whole genome shotgun (WGS) entry which is preliminary data.</text>
</comment>
<feature type="domain" description="Bacterial transcriptional activator" evidence="4">
    <location>
        <begin position="710"/>
        <end position="850"/>
    </location>
</feature>
<feature type="region of interest" description="Disordered" evidence="2">
    <location>
        <begin position="341"/>
        <end position="362"/>
    </location>
</feature>
<dbReference type="InterPro" id="IPR036388">
    <property type="entry name" value="WH-like_DNA-bd_sf"/>
</dbReference>
<gene>
    <name evidence="5" type="ORF">GCM10022403_083510</name>
</gene>
<feature type="transmembrane region" description="Helical" evidence="3">
    <location>
        <begin position="12"/>
        <end position="33"/>
    </location>
</feature>
<feature type="region of interest" description="Disordered" evidence="2">
    <location>
        <begin position="569"/>
        <end position="599"/>
    </location>
</feature>
<sequence length="863" mass="92578">MGAQTLRRGGALARGILAVGVLALLVVGIPWGLARYVGWPLPRRLPRIGEVVSFLASPLSTGMLLDALECALWVLWAAFAAAVLNVLGEAACLLPRLRTRVSRTGPLRVLAAALVSGVVLALTPTRDLHWALAVQKHPLADSGSPNSPWEAGISGRSLRGPDGVANDTNTTVVVRTPRNGIHDSLWRIAERRLGDGSLWPQIFELNRNRTQPDGGALTHPNLIQPGWILRLPVPSAPTPDDDHAGQKPGGSPNAGSPLPSSGSPTPTEHSASSSATNSDKRGNGSAPGVSLPDGALVGLGLATAIVVALVVVRRRRRMRYRPGSGRRDDVHFAPVIRALRQAQEKAPDERETPSGAPVLSEFGKPTHVVGAKEGRALAWDLARTRGLGLVGPGALDAARALLVQLLGEQRLPGQGEVELVVPAPDVSRLLGREASTLRPMGRLRVVADQDEALNVMEGELLSRARARHGQEGVSDTGWTELVLVATAQAMDERRLQAVLDNGSTLGMAGILIGQWPSGTTLRIREDGSVAVAVPADSEGAFAGARLFRLSTEDAGALVELLIEAEAATSEAQVPEPIHRHPTPEHPPDEEAVPRSTAQSHEPVVQVSVLGAVCLRYVPPDSPVAVGITNAFAHKQRELMAFLSLRQEGARRETVAATLWPQAPHSRPYNSLHATLSQVRRALRTVTHGGLTDVTVQSDSRYALDKDHVVVDLWEFRAALALSRQLVDDEERASAALHQAVDLYTGDFAEDVSAEWAETPREALRRDFLDAVSAVVRHVSRTDPRQALHLLERARERDTYNEAIYRDIARLQAQLGLLDAVRRTLELLKRSLAEIEEEPSPSTIGLCEALLRGHGGVSLRGDQA</sequence>
<evidence type="ECO:0000313" key="6">
    <source>
        <dbReference type="Proteomes" id="UP001501009"/>
    </source>
</evidence>
<keyword evidence="1" id="KW-0902">Two-component regulatory system</keyword>
<feature type="region of interest" description="Disordered" evidence="2">
    <location>
        <begin position="230"/>
        <end position="287"/>
    </location>
</feature>
<dbReference type="Pfam" id="PF03704">
    <property type="entry name" value="BTAD"/>
    <property type="match status" value="1"/>
</dbReference>
<dbReference type="SMART" id="SM01043">
    <property type="entry name" value="BTAD"/>
    <property type="match status" value="1"/>
</dbReference>
<feature type="transmembrane region" description="Helical" evidence="3">
    <location>
        <begin position="73"/>
        <end position="94"/>
    </location>
</feature>
<dbReference type="SUPFAM" id="SSF48452">
    <property type="entry name" value="TPR-like"/>
    <property type="match status" value="1"/>
</dbReference>
<feature type="compositionally biased region" description="Polar residues" evidence="2">
    <location>
        <begin position="267"/>
        <end position="277"/>
    </location>
</feature>
<dbReference type="InterPro" id="IPR011990">
    <property type="entry name" value="TPR-like_helical_dom_sf"/>
</dbReference>
<proteinExistence type="predicted"/>
<feature type="compositionally biased region" description="Basic and acidic residues" evidence="2">
    <location>
        <begin position="342"/>
        <end position="352"/>
    </location>
</feature>
<keyword evidence="3" id="KW-0472">Membrane</keyword>
<accession>A0ABP7J9D0</accession>
<dbReference type="PANTHER" id="PTHR35807">
    <property type="entry name" value="TRANSCRIPTIONAL REGULATOR REDD-RELATED"/>
    <property type="match status" value="1"/>
</dbReference>
<reference evidence="6" key="1">
    <citation type="journal article" date="2019" name="Int. J. Syst. Evol. Microbiol.">
        <title>The Global Catalogue of Microorganisms (GCM) 10K type strain sequencing project: providing services to taxonomists for standard genome sequencing and annotation.</title>
        <authorList>
            <consortium name="The Broad Institute Genomics Platform"/>
            <consortium name="The Broad Institute Genome Sequencing Center for Infectious Disease"/>
            <person name="Wu L."/>
            <person name="Ma J."/>
        </authorList>
    </citation>
    <scope>NUCLEOTIDE SEQUENCE [LARGE SCALE GENOMIC DNA]</scope>
    <source>
        <strain evidence="6">JCM 17138</strain>
    </source>
</reference>
<dbReference type="InterPro" id="IPR036779">
    <property type="entry name" value="LysM_dom_sf"/>
</dbReference>
<evidence type="ECO:0000313" key="5">
    <source>
        <dbReference type="EMBL" id="GAA3838325.1"/>
    </source>
</evidence>
<dbReference type="Proteomes" id="UP001501009">
    <property type="component" value="Unassembled WGS sequence"/>
</dbReference>
<feature type="compositionally biased region" description="Low complexity" evidence="2">
    <location>
        <begin position="249"/>
        <end position="266"/>
    </location>
</feature>
<dbReference type="EMBL" id="BAABDE010000034">
    <property type="protein sequence ID" value="GAA3838325.1"/>
    <property type="molecule type" value="Genomic_DNA"/>
</dbReference>
<organism evidence="5 6">
    <name type="scientific">Streptomyces coacervatus</name>
    <dbReference type="NCBI Taxonomy" id="647381"/>
    <lineage>
        <taxon>Bacteria</taxon>
        <taxon>Bacillati</taxon>
        <taxon>Actinomycetota</taxon>
        <taxon>Actinomycetes</taxon>
        <taxon>Kitasatosporales</taxon>
        <taxon>Streptomycetaceae</taxon>
        <taxon>Streptomyces</taxon>
    </lineage>
</organism>